<name>A0A5C5G882_9RHOB</name>
<gene>
    <name evidence="2" type="ORF">FHY64_19510</name>
</gene>
<dbReference type="Proteomes" id="UP000314011">
    <property type="component" value="Unassembled WGS sequence"/>
</dbReference>
<reference evidence="2 3" key="1">
    <citation type="submission" date="2019-06" db="EMBL/GenBank/DDBJ databases">
        <title>Genome of new Rhodobacteraceae sp. SM1903.</title>
        <authorList>
            <person name="Ren X."/>
        </authorList>
    </citation>
    <scope>NUCLEOTIDE SEQUENCE [LARGE SCALE GENOMIC DNA]</scope>
    <source>
        <strain evidence="2 3">SM1903</strain>
    </source>
</reference>
<proteinExistence type="predicted"/>
<feature type="region of interest" description="Disordered" evidence="1">
    <location>
        <begin position="224"/>
        <end position="249"/>
    </location>
</feature>
<accession>A0A5C5G882</accession>
<organism evidence="2 3">
    <name type="scientific">Pelagovum pacificum</name>
    <dbReference type="NCBI Taxonomy" id="2588711"/>
    <lineage>
        <taxon>Bacteria</taxon>
        <taxon>Pseudomonadati</taxon>
        <taxon>Pseudomonadota</taxon>
        <taxon>Alphaproteobacteria</taxon>
        <taxon>Rhodobacterales</taxon>
        <taxon>Paracoccaceae</taxon>
        <taxon>Pelagovum</taxon>
    </lineage>
</organism>
<evidence type="ECO:0000313" key="2">
    <source>
        <dbReference type="EMBL" id="TNY30761.1"/>
    </source>
</evidence>
<evidence type="ECO:0008006" key="4">
    <source>
        <dbReference type="Google" id="ProtNLM"/>
    </source>
</evidence>
<evidence type="ECO:0000313" key="3">
    <source>
        <dbReference type="Proteomes" id="UP000314011"/>
    </source>
</evidence>
<dbReference type="OrthoDB" id="7658888at2"/>
<feature type="region of interest" description="Disordered" evidence="1">
    <location>
        <begin position="138"/>
        <end position="161"/>
    </location>
</feature>
<sequence>MTHYEYKVVAAPKRGTRAKGLRTSEARNANALELLMNEYGADGWEFQRSDTLPFDERTGLTSRETQFQTFLVFRRLAVAAEVRGTGTDGYTMTAPVQVAESSGTITSLRDYWNASAEIEEMTSEPAISTALATRAAMRRPAPARLVESETSPATEPAAPQPTLIASEAEPTLALAPDPTPEPLPVTAPVQARPLLDDPATALAEGRTFDRPPSRMLFRLGKPQEMVVRRPDPTEAPVESTPVVPARPTGEALARAFREGAAMGRHAAE</sequence>
<dbReference type="AlphaFoldDB" id="A0A5C5G882"/>
<comment type="caution">
    <text evidence="2">The sequence shown here is derived from an EMBL/GenBank/DDBJ whole genome shotgun (WGS) entry which is preliminary data.</text>
</comment>
<keyword evidence="3" id="KW-1185">Reference proteome</keyword>
<protein>
    <recommendedName>
        <fullName evidence="4">DUF4177 domain-containing protein</fullName>
    </recommendedName>
</protein>
<evidence type="ECO:0000256" key="1">
    <source>
        <dbReference type="SAM" id="MobiDB-lite"/>
    </source>
</evidence>
<dbReference type="EMBL" id="VFFF01000004">
    <property type="protein sequence ID" value="TNY30761.1"/>
    <property type="molecule type" value="Genomic_DNA"/>
</dbReference>
<dbReference type="RefSeq" id="WP_140197556.1">
    <property type="nucleotide sequence ID" value="NZ_CP065915.1"/>
</dbReference>